<accession>A0A2G0CK72</accession>
<dbReference type="RefSeq" id="WP_099105348.1">
    <property type="nucleotide sequence ID" value="NZ_JAATJF010000001.1"/>
</dbReference>
<evidence type="ECO:0000313" key="1">
    <source>
        <dbReference type="EMBL" id="PHL00369.1"/>
    </source>
</evidence>
<comment type="caution">
    <text evidence="1">The sequence shown here is derived from an EMBL/GenBank/DDBJ whole genome shotgun (WGS) entry which is preliminary data.</text>
</comment>
<reference evidence="1 2" key="1">
    <citation type="submission" date="2017-10" db="EMBL/GenBank/DDBJ databases">
        <title>The draft genome sequence of Lewinella marina KCTC 32374.</title>
        <authorList>
            <person name="Wang K."/>
        </authorList>
    </citation>
    <scope>NUCLEOTIDE SEQUENCE [LARGE SCALE GENOMIC DNA]</scope>
    <source>
        <strain evidence="1 2">MKG-38</strain>
    </source>
</reference>
<keyword evidence="2" id="KW-1185">Reference proteome</keyword>
<dbReference type="Proteomes" id="UP000226437">
    <property type="component" value="Unassembled WGS sequence"/>
</dbReference>
<gene>
    <name evidence="1" type="ORF">CGL56_04865</name>
</gene>
<dbReference type="OrthoDB" id="9816539at2"/>
<dbReference type="EMBL" id="PDLO01000001">
    <property type="protein sequence ID" value="PHL00369.1"/>
    <property type="molecule type" value="Genomic_DNA"/>
</dbReference>
<sequence length="536" mass="60703">MRSVPSPNDQPLDDFEGLTPRQVHHLFHDFLGAGSMVKLVEAPAHPAAVELPLLRFATDLLDELAKAEIRLTAKGNLPGKLVKACYATGRLPDYAIERGITRLSGEDDYLPLQVVKHVLLQLGWMKKRNNRLSLTAKGKKARHLPPTAIFRDFLLTHLRKFNLGWSDGYPQHGDLQYVAPYLFYLLLLLGGEQRPVEDYTRRLRKAFPHLAADFPGRSLDQAASVRLFERCLAYYGLVGLSPEGDLPAHVVATDHFRSVFYLDPDARPEPPSEEEQYQRQLKTALFDAEMGSQSYFSDDMPLEMVEAFQQQIREFEAQGETVRIGDLLGTFPLVPPDDIPDEETARREAERIINALQERRILLLDSEEAQRDAFSFYGYLHGMLLNHEIVPPTPNTTRVVLFDEVFLANIDPVEALTEAFLLALFDLGNPFPADLLASRVRLDNRVVPRERALRHLNSWRNRYQKITPLAFEIVNDGPQIATPSDQQSVQFYLVAYEVLRSPGGTPKTFDGAGVVEAMLEDNEWRITGARFPGFEF</sequence>
<name>A0A2G0CK72_9BACT</name>
<protein>
    <submittedName>
        <fullName evidence="1">Uncharacterized protein</fullName>
    </submittedName>
</protein>
<evidence type="ECO:0000313" key="2">
    <source>
        <dbReference type="Proteomes" id="UP000226437"/>
    </source>
</evidence>
<organism evidence="1 2">
    <name type="scientific">Neolewinella marina</name>
    <dbReference type="NCBI Taxonomy" id="438751"/>
    <lineage>
        <taxon>Bacteria</taxon>
        <taxon>Pseudomonadati</taxon>
        <taxon>Bacteroidota</taxon>
        <taxon>Saprospiria</taxon>
        <taxon>Saprospirales</taxon>
        <taxon>Lewinellaceae</taxon>
        <taxon>Neolewinella</taxon>
    </lineage>
</organism>
<proteinExistence type="predicted"/>
<dbReference type="AlphaFoldDB" id="A0A2G0CK72"/>